<keyword evidence="4" id="KW-1185">Reference proteome</keyword>
<proteinExistence type="predicted"/>
<dbReference type="Proteomes" id="UP001500506">
    <property type="component" value="Unassembled WGS sequence"/>
</dbReference>
<protein>
    <submittedName>
        <fullName evidence="3">Alpha/beta hydrolase</fullName>
    </submittedName>
</protein>
<keyword evidence="3" id="KW-0378">Hydrolase</keyword>
<comment type="caution">
    <text evidence="3">The sequence shown here is derived from an EMBL/GenBank/DDBJ whole genome shotgun (WGS) entry which is preliminary data.</text>
</comment>
<dbReference type="InterPro" id="IPR029058">
    <property type="entry name" value="AB_hydrolase_fold"/>
</dbReference>
<sequence>MSAASAIATGIRTAGAVSPALAGRLAFPLFMRVGRRTPVAPADRATHAAARRGTVRIPGLRRAGADVVTYEWGTGADTVVLAHGWQSRASVFAPLVRELRSEGFRVVAFDAPANGDSPGRGTYLVDHLDTITELQHRHGAFHAIVGHSFGALAALVAVHDGIAARRVVGVAGAGSPDVFIEGFGDVVGLDRPSRDALARRFAARLFPGGPDPFERFSALRHPLPDATSLLLVHDRGDRRVPFTQSQRLAEVNGPSARLVATDGLGHNRILRADVTLDEVTAFLTAADVVGGRTAGRSGAGQAPRLERTTAS</sequence>
<evidence type="ECO:0000259" key="2">
    <source>
        <dbReference type="Pfam" id="PF12697"/>
    </source>
</evidence>
<evidence type="ECO:0000256" key="1">
    <source>
        <dbReference type="SAM" id="MobiDB-lite"/>
    </source>
</evidence>
<feature type="region of interest" description="Disordered" evidence="1">
    <location>
        <begin position="292"/>
        <end position="311"/>
    </location>
</feature>
<feature type="domain" description="AB hydrolase-1" evidence="2">
    <location>
        <begin position="79"/>
        <end position="275"/>
    </location>
</feature>
<dbReference type="Gene3D" id="3.40.50.1820">
    <property type="entry name" value="alpha/beta hydrolase"/>
    <property type="match status" value="1"/>
</dbReference>
<gene>
    <name evidence="3" type="ORF">GCM10009747_22300</name>
</gene>
<dbReference type="SUPFAM" id="SSF53474">
    <property type="entry name" value="alpha/beta-Hydrolases"/>
    <property type="match status" value="1"/>
</dbReference>
<dbReference type="GO" id="GO:0016787">
    <property type="term" value="F:hydrolase activity"/>
    <property type="evidence" value="ECO:0007669"/>
    <property type="project" value="UniProtKB-KW"/>
</dbReference>
<dbReference type="Pfam" id="PF12697">
    <property type="entry name" value="Abhydrolase_6"/>
    <property type="match status" value="1"/>
</dbReference>
<dbReference type="RefSeq" id="WP_232497581.1">
    <property type="nucleotide sequence ID" value="NZ_BAAANH010000004.1"/>
</dbReference>
<reference evidence="3 4" key="1">
    <citation type="journal article" date="2019" name="Int. J. Syst. Evol. Microbiol.">
        <title>The Global Catalogue of Microorganisms (GCM) 10K type strain sequencing project: providing services to taxonomists for standard genome sequencing and annotation.</title>
        <authorList>
            <consortium name="The Broad Institute Genomics Platform"/>
            <consortium name="The Broad Institute Genome Sequencing Center for Infectious Disease"/>
            <person name="Wu L."/>
            <person name="Ma J."/>
        </authorList>
    </citation>
    <scope>NUCLEOTIDE SEQUENCE [LARGE SCALE GENOMIC DNA]</scope>
    <source>
        <strain evidence="3 4">JCM 14319</strain>
    </source>
</reference>
<name>A0ABN2KQ05_9MICO</name>
<dbReference type="PANTHER" id="PTHR43689:SF8">
    <property type="entry name" value="ALPHA_BETA-HYDROLASES SUPERFAMILY PROTEIN"/>
    <property type="match status" value="1"/>
</dbReference>
<dbReference type="EMBL" id="BAAANH010000004">
    <property type="protein sequence ID" value="GAA1762452.1"/>
    <property type="molecule type" value="Genomic_DNA"/>
</dbReference>
<dbReference type="InterPro" id="IPR000073">
    <property type="entry name" value="AB_hydrolase_1"/>
</dbReference>
<organism evidence="3 4">
    <name type="scientific">Agromyces humatus</name>
    <dbReference type="NCBI Taxonomy" id="279573"/>
    <lineage>
        <taxon>Bacteria</taxon>
        <taxon>Bacillati</taxon>
        <taxon>Actinomycetota</taxon>
        <taxon>Actinomycetes</taxon>
        <taxon>Micrococcales</taxon>
        <taxon>Microbacteriaceae</taxon>
        <taxon>Agromyces</taxon>
    </lineage>
</organism>
<evidence type="ECO:0000313" key="4">
    <source>
        <dbReference type="Proteomes" id="UP001500506"/>
    </source>
</evidence>
<dbReference type="PANTHER" id="PTHR43689">
    <property type="entry name" value="HYDROLASE"/>
    <property type="match status" value="1"/>
</dbReference>
<accession>A0ABN2KQ05</accession>
<evidence type="ECO:0000313" key="3">
    <source>
        <dbReference type="EMBL" id="GAA1762452.1"/>
    </source>
</evidence>